<evidence type="ECO:0000313" key="1">
    <source>
        <dbReference type="EMBL" id="KAJ9122340.1"/>
    </source>
</evidence>
<dbReference type="EMBL" id="JASBWU010000004">
    <property type="protein sequence ID" value="KAJ9122340.1"/>
    <property type="molecule type" value="Genomic_DNA"/>
</dbReference>
<sequence>MAARPTVSVYSGAGEASGSVALPKVFTAPIRLDVVQQVHKSMAKNRRQAYAVAENAGHQTSAESWGTGRAVARIPRVGGGGTGRSGQAAFGNMCRGGRMFAPTKTWRKWHVKINQNQKRYAVASALAASALPSLVLARGHRVEKVQEVPLVVADAAESLKKTKAAVELLKAVKAYADIVKVSNSRKLRAGKGKMRNRRHRQRRGPLVVYNNDEGLVKAFRNIPGVETCNVKHLNLLQLAPGGHMGRFIIWTEGAMKALDDVYAAKAGYELPTAKITANDVTRIINSDEIQSVVRPAGQPLAKRPFTQKKNPLRNKAVLFRLNPYAKTLRRQELLKLERKKKAHTPSADLVGLQPGRQGPGKLETRNRTDDPLDGYIDIYQRIFLQPGAFANLTNLPQLYRQYRASAGSVLEHVLPYEPYPPGLRRSDAPRGISTETEGDGIVLVVHVLQGPNGQVEKMSVCSGFAIETVTSDESEGSALQSDTIVTCAHTLEEVCISSYQSSALDSQWDHLDQQTSPTVGRLDTLLRAWYQRKLRNRSAGWKARHGGDGHKVNSWDIGRTRDKK</sequence>
<dbReference type="Proteomes" id="UP001243375">
    <property type="component" value="Unassembled WGS sequence"/>
</dbReference>
<organism evidence="1 2">
    <name type="scientific">Naganishia vaughanmartiniae</name>
    <dbReference type="NCBI Taxonomy" id="1424756"/>
    <lineage>
        <taxon>Eukaryota</taxon>
        <taxon>Fungi</taxon>
        <taxon>Dikarya</taxon>
        <taxon>Basidiomycota</taxon>
        <taxon>Agaricomycotina</taxon>
        <taxon>Tremellomycetes</taxon>
        <taxon>Filobasidiales</taxon>
        <taxon>Filobasidiaceae</taxon>
        <taxon>Naganishia</taxon>
    </lineage>
</organism>
<proteinExistence type="predicted"/>
<evidence type="ECO:0000313" key="2">
    <source>
        <dbReference type="Proteomes" id="UP001243375"/>
    </source>
</evidence>
<name>A0ACC2XG27_9TREE</name>
<keyword evidence="2" id="KW-1185">Reference proteome</keyword>
<accession>A0ACC2XG27</accession>
<reference evidence="1" key="1">
    <citation type="submission" date="2023-04" db="EMBL/GenBank/DDBJ databases">
        <title>Draft Genome sequencing of Naganishia species isolated from polar environments using Oxford Nanopore Technology.</title>
        <authorList>
            <person name="Leo P."/>
            <person name="Venkateswaran K."/>
        </authorList>
    </citation>
    <scope>NUCLEOTIDE SEQUENCE</scope>
    <source>
        <strain evidence="1">MNA-CCFEE 5425</strain>
    </source>
</reference>
<protein>
    <submittedName>
        <fullName evidence="1">Uncharacterized protein</fullName>
    </submittedName>
</protein>
<comment type="caution">
    <text evidence="1">The sequence shown here is derived from an EMBL/GenBank/DDBJ whole genome shotgun (WGS) entry which is preliminary data.</text>
</comment>
<gene>
    <name evidence="1" type="ORF">QFC22_001761</name>
</gene>